<evidence type="ECO:0000313" key="1">
    <source>
        <dbReference type="EMBL" id="KYM82750.1"/>
    </source>
</evidence>
<protein>
    <submittedName>
        <fullName evidence="1">Uncharacterized protein</fullName>
    </submittedName>
</protein>
<keyword evidence="2" id="KW-1185">Reference proteome</keyword>
<dbReference type="Proteomes" id="UP000078540">
    <property type="component" value="Unassembled WGS sequence"/>
</dbReference>
<reference evidence="1 2" key="1">
    <citation type="submission" date="2015-09" db="EMBL/GenBank/DDBJ databases">
        <title>Atta colombica WGS genome.</title>
        <authorList>
            <person name="Nygaard S."/>
            <person name="Hu H."/>
            <person name="Boomsma J."/>
            <person name="Zhang G."/>
        </authorList>
    </citation>
    <scope>NUCLEOTIDE SEQUENCE [LARGE SCALE GENOMIC DNA]</scope>
    <source>
        <strain evidence="1">Treedump-2</strain>
        <tissue evidence="1">Whole body</tissue>
    </source>
</reference>
<sequence>MIVTLVNHITQLTVLPDTCSSRSPSSYLFAMRRLSIEWASKSRVPRELWKGSRRACPVPACQLRNRDLTVVMCSVSTIVCRTKWSIQSGCDDGLHDGRTGGQHDAPTAWRSYLSQSVSLSRVLRTSLIKTEDRQPRMFQKYLQNGMGETMVLATRKA</sequence>
<name>A0A151I315_9HYME</name>
<organism evidence="1 2">
    <name type="scientific">Atta colombica</name>
    <dbReference type="NCBI Taxonomy" id="520822"/>
    <lineage>
        <taxon>Eukaryota</taxon>
        <taxon>Metazoa</taxon>
        <taxon>Ecdysozoa</taxon>
        <taxon>Arthropoda</taxon>
        <taxon>Hexapoda</taxon>
        <taxon>Insecta</taxon>
        <taxon>Pterygota</taxon>
        <taxon>Neoptera</taxon>
        <taxon>Endopterygota</taxon>
        <taxon>Hymenoptera</taxon>
        <taxon>Apocrita</taxon>
        <taxon>Aculeata</taxon>
        <taxon>Formicoidea</taxon>
        <taxon>Formicidae</taxon>
        <taxon>Myrmicinae</taxon>
        <taxon>Atta</taxon>
    </lineage>
</organism>
<dbReference type="EMBL" id="KQ976508">
    <property type="protein sequence ID" value="KYM82750.1"/>
    <property type="molecule type" value="Genomic_DNA"/>
</dbReference>
<accession>A0A151I315</accession>
<proteinExistence type="predicted"/>
<evidence type="ECO:0000313" key="2">
    <source>
        <dbReference type="Proteomes" id="UP000078540"/>
    </source>
</evidence>
<gene>
    <name evidence="1" type="ORF">ALC53_06755</name>
</gene>
<dbReference type="AlphaFoldDB" id="A0A151I315"/>